<protein>
    <submittedName>
        <fullName evidence="4">Xylulose kinase</fullName>
        <ecNumber evidence="4">2.7.1.17</ecNumber>
    </submittedName>
</protein>
<dbReference type="SUPFAM" id="SSF53067">
    <property type="entry name" value="Actin-like ATPase domain"/>
    <property type="match status" value="1"/>
</dbReference>
<organism evidence="4">
    <name type="scientific">hydrothermal vent metagenome</name>
    <dbReference type="NCBI Taxonomy" id="652676"/>
    <lineage>
        <taxon>unclassified sequences</taxon>
        <taxon>metagenomes</taxon>
        <taxon>ecological metagenomes</taxon>
    </lineage>
</organism>
<evidence type="ECO:0000256" key="1">
    <source>
        <dbReference type="ARBA" id="ARBA00022679"/>
    </source>
</evidence>
<proteinExistence type="predicted"/>
<dbReference type="GO" id="GO:0019321">
    <property type="term" value="P:pentose metabolic process"/>
    <property type="evidence" value="ECO:0007669"/>
    <property type="project" value="TreeGrafter"/>
</dbReference>
<dbReference type="EC" id="2.7.1.17" evidence="4"/>
<dbReference type="InterPro" id="IPR043129">
    <property type="entry name" value="ATPase_NBD"/>
</dbReference>
<dbReference type="PANTHER" id="PTHR43435:SF4">
    <property type="entry name" value="FGGY CARBOHYDRATE KINASE DOMAIN-CONTAINING PROTEIN"/>
    <property type="match status" value="1"/>
</dbReference>
<gene>
    <name evidence="4" type="ORF">MNBD_ALPHA11-2524</name>
</gene>
<accession>A0A3B0US89</accession>
<dbReference type="AlphaFoldDB" id="A0A3B0US89"/>
<sequence length="165" mass="18001">MAYYLTADGGTESLRTRIFDLNGECLASHAQPYKTNFLPGARAEQNPQDWWDALVTASRATIAKANIDAGEIEAMAYATTCCTVVALDKNGKALRPALLWMDVRADAEADAVLATGDERLALNGAGSGPVSAEWMIPKALWLKRNEPEIFDAAHTICEYQDYLTM</sequence>
<dbReference type="Pfam" id="PF00370">
    <property type="entry name" value="FGGY_N"/>
    <property type="match status" value="1"/>
</dbReference>
<dbReference type="GO" id="GO:0005737">
    <property type="term" value="C:cytoplasm"/>
    <property type="evidence" value="ECO:0007669"/>
    <property type="project" value="TreeGrafter"/>
</dbReference>
<evidence type="ECO:0000313" key="4">
    <source>
        <dbReference type="EMBL" id="VAW22954.1"/>
    </source>
</evidence>
<dbReference type="Gene3D" id="3.30.420.40">
    <property type="match status" value="1"/>
</dbReference>
<evidence type="ECO:0000256" key="2">
    <source>
        <dbReference type="ARBA" id="ARBA00022777"/>
    </source>
</evidence>
<reference evidence="4" key="1">
    <citation type="submission" date="2018-06" db="EMBL/GenBank/DDBJ databases">
        <authorList>
            <person name="Zhirakovskaya E."/>
        </authorList>
    </citation>
    <scope>NUCLEOTIDE SEQUENCE</scope>
</reference>
<name>A0A3B0US89_9ZZZZ</name>
<dbReference type="EMBL" id="UOEQ01000437">
    <property type="protein sequence ID" value="VAW22954.1"/>
    <property type="molecule type" value="Genomic_DNA"/>
</dbReference>
<dbReference type="GO" id="GO:0019150">
    <property type="term" value="F:D-ribulokinase activity"/>
    <property type="evidence" value="ECO:0007669"/>
    <property type="project" value="TreeGrafter"/>
</dbReference>
<keyword evidence="1 4" id="KW-0808">Transferase</keyword>
<evidence type="ECO:0000259" key="3">
    <source>
        <dbReference type="Pfam" id="PF00370"/>
    </source>
</evidence>
<dbReference type="PANTHER" id="PTHR43435">
    <property type="entry name" value="RIBULOKINASE"/>
    <property type="match status" value="1"/>
</dbReference>
<keyword evidence="2 4" id="KW-0418">Kinase</keyword>
<dbReference type="InterPro" id="IPR018484">
    <property type="entry name" value="FGGY_N"/>
</dbReference>
<feature type="non-terminal residue" evidence="4">
    <location>
        <position position="165"/>
    </location>
</feature>
<feature type="domain" description="Carbohydrate kinase FGGY N-terminal" evidence="3">
    <location>
        <begin position="3"/>
        <end position="164"/>
    </location>
</feature>
<dbReference type="GO" id="GO:0004856">
    <property type="term" value="F:D-xylulokinase activity"/>
    <property type="evidence" value="ECO:0007669"/>
    <property type="project" value="UniProtKB-EC"/>
</dbReference>